<evidence type="ECO:0000313" key="16">
    <source>
        <dbReference type="Proteomes" id="UP001054252"/>
    </source>
</evidence>
<comment type="caution">
    <text evidence="15">The sequence shown here is derived from an EMBL/GenBank/DDBJ whole genome shotgun (WGS) entry which is preliminary data.</text>
</comment>
<evidence type="ECO:0000256" key="3">
    <source>
        <dbReference type="ARBA" id="ARBA00022475"/>
    </source>
</evidence>
<dbReference type="PANTHER" id="PTHR48063:SF98">
    <property type="entry name" value="LRR RECEPTOR-LIKE SERINE_THREONINE-PROTEIN KINASE FLS2"/>
    <property type="match status" value="1"/>
</dbReference>
<dbReference type="InterPro" id="IPR032675">
    <property type="entry name" value="LRR_dom_sf"/>
</dbReference>
<keyword evidence="6 13" id="KW-0812">Transmembrane</keyword>
<evidence type="ECO:0000256" key="12">
    <source>
        <dbReference type="ARBA" id="ARBA00023180"/>
    </source>
</evidence>
<evidence type="ECO:0000256" key="7">
    <source>
        <dbReference type="ARBA" id="ARBA00022729"/>
    </source>
</evidence>
<protein>
    <recommendedName>
        <fullName evidence="14">Leucine-rich repeat-containing N-terminal plant-type domain-containing protein</fullName>
    </recommendedName>
</protein>
<dbReference type="GO" id="GO:0005886">
    <property type="term" value="C:plasma membrane"/>
    <property type="evidence" value="ECO:0007669"/>
    <property type="project" value="UniProtKB-SubCell"/>
</dbReference>
<dbReference type="Pfam" id="PF00560">
    <property type="entry name" value="LRR_1"/>
    <property type="match status" value="11"/>
</dbReference>
<keyword evidence="16" id="KW-1185">Reference proteome</keyword>
<dbReference type="Pfam" id="PF13855">
    <property type="entry name" value="LRR_8"/>
    <property type="match status" value="3"/>
</dbReference>
<keyword evidence="3" id="KW-1003">Cell membrane</keyword>
<dbReference type="FunFam" id="3.80.10.10:FF:000041">
    <property type="entry name" value="LRR receptor-like serine/threonine-protein kinase ERECTA"/>
    <property type="match status" value="1"/>
</dbReference>
<keyword evidence="11" id="KW-0675">Receptor</keyword>
<evidence type="ECO:0000256" key="10">
    <source>
        <dbReference type="ARBA" id="ARBA00023136"/>
    </source>
</evidence>
<evidence type="ECO:0000256" key="13">
    <source>
        <dbReference type="SAM" id="Phobius"/>
    </source>
</evidence>
<keyword evidence="7" id="KW-0732">Signal</keyword>
<sequence>MKCFPIQNSMARLIFLYFAFLILITNVTIISICNGNSVHVVCIESEKEALLKFKQGLVDRTNRLASWHSNEDCCRWTGIVCDSMTGHIIALHLRAPTWDDYDGYYGFYDYYEANSEYYWRSKLGGKISPSLLHLKHLSYLDLSNNDFGGIHIPKFFGSLGSLRSLNLSHASFEGEVPHHLGNLSNLKYLNLGDNYYSKPLHVENLQWLSSLSSLKYLDLTYVNLRQASNWFHVLNTLPSLVELHLSGCQLFHHHLHPIASVNLSSLATLSLSGNFFHNFSKINWVFGFKNLISLDLSENYIEGPIPCGFQNLTLLKYLDLSYNFFNSSSCQLFHHHLHPIASVNLSSLATLSLSRNFLHNFSTIDWVFGLKNLISLDLSANYIEGSIPYGLQNLTSLKHLDLSDNSFNSSIPDWLYTFAPLESLNLGFNYLQGEISSDIGKMNFVVDLRLYYNMFEGQIPIRSIGNLCNLRSLFLSGVNLSVDISDVLEVFSGCVSTKIESLYLGGCQLYGQLSNQLGNFKNLRELYLFGNSISGSIPICIGELSSLEFLVLSQNKFKGNLPKSFGQLSNLIVVDISDNFFEGILSKIHFFNLTKLLVFYANGNPLILKVNSSWNPPFQIQVLGLGSWNLGPQFPHWLASQTHLRSLDISNSGISSIIPSWFFDFSHEMVFLNLSHNQIHGQLPSFSTFNDSLSWIFFHLTFLDFSNNLLSGSLFNFLCLGVNEPIDQMYVLNLGNNVLSGELPNCWSKWPNLGVIVLDNNRFTGEIPSSLGTLQFLESLHLHNNNLSGEIPVSMRNCTALKTLDFGENELVGNIPSWMGLNLVDLTILRLRSNKFSGHIPREFCALNFLQVLDVAHNRLSGSLPSCISNLSAMVYSVNGSFGNYIQYGSSDFIEQVFLVMKGQFYEYDRTLNLVRVLDLSNNNLSGDIPWEITRLRGLQSLNLSHNLFTERIPPNIGDMSSLESLDLSVNKLLGSIPESMSRLSFLSYLNLSDNQLSGKIPLSTQLQSFDASCYAGNELCGLPLMDNCSKVNHVTPGTGNNGGKDIDGAGVNWLFISIALGFILGFWSVLSPLVISRQWRYAYYQYLDEMRWKVSDYGSKFF</sequence>
<dbReference type="SUPFAM" id="SSF52058">
    <property type="entry name" value="L domain-like"/>
    <property type="match status" value="1"/>
</dbReference>
<evidence type="ECO:0000256" key="5">
    <source>
        <dbReference type="ARBA" id="ARBA00022614"/>
    </source>
</evidence>
<reference evidence="15 16" key="1">
    <citation type="journal article" date="2021" name="Commun. Biol.">
        <title>The genome of Shorea leprosula (Dipterocarpaceae) highlights the ecological relevance of drought in aseasonal tropical rainforests.</title>
        <authorList>
            <person name="Ng K.K.S."/>
            <person name="Kobayashi M.J."/>
            <person name="Fawcett J.A."/>
            <person name="Hatakeyama M."/>
            <person name="Paape T."/>
            <person name="Ng C.H."/>
            <person name="Ang C.C."/>
            <person name="Tnah L.H."/>
            <person name="Lee C.T."/>
            <person name="Nishiyama T."/>
            <person name="Sese J."/>
            <person name="O'Brien M.J."/>
            <person name="Copetti D."/>
            <person name="Mohd Noor M.I."/>
            <person name="Ong R.C."/>
            <person name="Putra M."/>
            <person name="Sireger I.Z."/>
            <person name="Indrioko S."/>
            <person name="Kosugi Y."/>
            <person name="Izuno A."/>
            <person name="Isagi Y."/>
            <person name="Lee S.L."/>
            <person name="Shimizu K.K."/>
        </authorList>
    </citation>
    <scope>NUCLEOTIDE SEQUENCE [LARGE SCALE GENOMIC DNA]</scope>
    <source>
        <strain evidence="15">214</strain>
    </source>
</reference>
<evidence type="ECO:0000259" key="14">
    <source>
        <dbReference type="Pfam" id="PF08263"/>
    </source>
</evidence>
<dbReference type="FunFam" id="3.80.10.10:FF:000383">
    <property type="entry name" value="Leucine-rich repeat receptor protein kinase EMS1"/>
    <property type="match status" value="2"/>
</dbReference>
<evidence type="ECO:0000256" key="1">
    <source>
        <dbReference type="ARBA" id="ARBA00004251"/>
    </source>
</evidence>
<dbReference type="AlphaFoldDB" id="A0AAV5KYM7"/>
<keyword evidence="4" id="KW-0597">Phosphoprotein</keyword>
<accession>A0AAV5KYM7</accession>
<dbReference type="Gene3D" id="3.80.10.10">
    <property type="entry name" value="Ribonuclease Inhibitor"/>
    <property type="match status" value="5"/>
</dbReference>
<gene>
    <name evidence="15" type="ORF">SLEP1_g38805</name>
</gene>
<evidence type="ECO:0000256" key="11">
    <source>
        <dbReference type="ARBA" id="ARBA00023170"/>
    </source>
</evidence>
<keyword evidence="5" id="KW-0433">Leucine-rich repeat</keyword>
<dbReference type="InterPro" id="IPR046956">
    <property type="entry name" value="RLP23-like"/>
</dbReference>
<evidence type="ECO:0000256" key="2">
    <source>
        <dbReference type="ARBA" id="ARBA00009592"/>
    </source>
</evidence>
<dbReference type="InterPro" id="IPR003591">
    <property type="entry name" value="Leu-rich_rpt_typical-subtyp"/>
</dbReference>
<proteinExistence type="inferred from homology"/>
<dbReference type="PANTHER" id="PTHR48063">
    <property type="entry name" value="LRR RECEPTOR-LIKE KINASE"/>
    <property type="match status" value="1"/>
</dbReference>
<keyword evidence="10 13" id="KW-0472">Membrane</keyword>
<dbReference type="EMBL" id="BPVZ01000084">
    <property type="protein sequence ID" value="GKV29932.1"/>
    <property type="molecule type" value="Genomic_DNA"/>
</dbReference>
<comment type="subcellular location">
    <subcellularLocation>
        <location evidence="1">Cell membrane</location>
        <topology evidence="1">Single-pass type I membrane protein</topology>
    </subcellularLocation>
</comment>
<evidence type="ECO:0000313" key="15">
    <source>
        <dbReference type="EMBL" id="GKV29932.1"/>
    </source>
</evidence>
<name>A0AAV5KYM7_9ROSI</name>
<evidence type="ECO:0000256" key="9">
    <source>
        <dbReference type="ARBA" id="ARBA00022989"/>
    </source>
</evidence>
<comment type="similarity">
    <text evidence="2">Belongs to the RLP family.</text>
</comment>
<dbReference type="Proteomes" id="UP001054252">
    <property type="component" value="Unassembled WGS sequence"/>
</dbReference>
<dbReference type="InterPro" id="IPR001611">
    <property type="entry name" value="Leu-rich_rpt"/>
</dbReference>
<evidence type="ECO:0000256" key="4">
    <source>
        <dbReference type="ARBA" id="ARBA00022553"/>
    </source>
</evidence>
<evidence type="ECO:0000256" key="6">
    <source>
        <dbReference type="ARBA" id="ARBA00022692"/>
    </source>
</evidence>
<feature type="transmembrane region" description="Helical" evidence="13">
    <location>
        <begin position="12"/>
        <end position="32"/>
    </location>
</feature>
<dbReference type="FunFam" id="3.80.10.10:FF:000095">
    <property type="entry name" value="LRR receptor-like serine/threonine-protein kinase GSO1"/>
    <property type="match status" value="1"/>
</dbReference>
<keyword evidence="9 13" id="KW-1133">Transmembrane helix</keyword>
<feature type="transmembrane region" description="Helical" evidence="13">
    <location>
        <begin position="1054"/>
        <end position="1076"/>
    </location>
</feature>
<dbReference type="SUPFAM" id="SSF52047">
    <property type="entry name" value="RNI-like"/>
    <property type="match status" value="2"/>
</dbReference>
<feature type="domain" description="Leucine-rich repeat-containing N-terminal plant-type" evidence="14">
    <location>
        <begin position="44"/>
        <end position="82"/>
    </location>
</feature>
<dbReference type="Pfam" id="PF08263">
    <property type="entry name" value="LRRNT_2"/>
    <property type="match status" value="1"/>
</dbReference>
<organism evidence="15 16">
    <name type="scientific">Rubroshorea leprosula</name>
    <dbReference type="NCBI Taxonomy" id="152421"/>
    <lineage>
        <taxon>Eukaryota</taxon>
        <taxon>Viridiplantae</taxon>
        <taxon>Streptophyta</taxon>
        <taxon>Embryophyta</taxon>
        <taxon>Tracheophyta</taxon>
        <taxon>Spermatophyta</taxon>
        <taxon>Magnoliopsida</taxon>
        <taxon>eudicotyledons</taxon>
        <taxon>Gunneridae</taxon>
        <taxon>Pentapetalae</taxon>
        <taxon>rosids</taxon>
        <taxon>malvids</taxon>
        <taxon>Malvales</taxon>
        <taxon>Dipterocarpaceae</taxon>
        <taxon>Rubroshorea</taxon>
    </lineage>
</organism>
<dbReference type="InterPro" id="IPR013210">
    <property type="entry name" value="LRR_N_plant-typ"/>
</dbReference>
<keyword evidence="8" id="KW-0677">Repeat</keyword>
<keyword evidence="12" id="KW-0325">Glycoprotein</keyword>
<evidence type="ECO:0000256" key="8">
    <source>
        <dbReference type="ARBA" id="ARBA00022737"/>
    </source>
</evidence>
<dbReference type="SMART" id="SM00369">
    <property type="entry name" value="LRR_TYP"/>
    <property type="match status" value="13"/>
</dbReference>